<comment type="caution">
    <text evidence="1">The sequence shown here is derived from an EMBL/GenBank/DDBJ whole genome shotgun (WGS) entry which is preliminary data.</text>
</comment>
<proteinExistence type="predicted"/>
<dbReference type="AlphaFoldDB" id="A0A1X1RQM7"/>
<dbReference type="OrthoDB" id="5181611at2"/>
<evidence type="ECO:0000313" key="3">
    <source>
        <dbReference type="Proteomes" id="UP000193907"/>
    </source>
</evidence>
<dbReference type="Proteomes" id="UP000193907">
    <property type="component" value="Unassembled WGS sequence"/>
</dbReference>
<gene>
    <name evidence="1" type="ORF">AWB95_13290</name>
    <name evidence="2" type="ORF">CQY23_09795</name>
</gene>
<keyword evidence="3" id="KW-1185">Reference proteome</keyword>
<evidence type="ECO:0000313" key="4">
    <source>
        <dbReference type="Proteomes" id="UP000230971"/>
    </source>
</evidence>
<dbReference type="EMBL" id="LQOM01000030">
    <property type="protein sequence ID" value="ORV11319.1"/>
    <property type="molecule type" value="Genomic_DNA"/>
</dbReference>
<dbReference type="STRING" id="28045.AWB95_13290"/>
<dbReference type="RefSeq" id="WP_062538490.1">
    <property type="nucleotide sequence ID" value="NZ_BBUN01000027.1"/>
</dbReference>
<sequence>MGEPFIGSEVLASGQLTRHALRSKCVAIYPDVYVPADTEVTSVQRARAAWLWSRRRGVIAGHSASALHRAKWVDNRAPAALLYDYRRPPNGIRTWSDRVDDDEIQLIAGVSVTTPARTALDLACRNPVSKAVAAIDSLARATHLKMADVELLADRYKGRRGIRRARIALPLVDPGAESPRETWLRLLLIRAGFPPPTTQIPVYDEYGQLIAVIDMGWEHIKVGVDYEGDHHWMNRRRFYHDIRRADAVTESGWIDIRVTAEDTEAGIIRRVSAAWDRRTCSEGGISTDFSP</sequence>
<dbReference type="EMBL" id="PDKV01000009">
    <property type="protein sequence ID" value="PIB79253.1"/>
    <property type="molecule type" value="Genomic_DNA"/>
</dbReference>
<evidence type="ECO:0000313" key="2">
    <source>
        <dbReference type="EMBL" id="PIB79253.1"/>
    </source>
</evidence>
<accession>A0A1X1RQM7</accession>
<protein>
    <recommendedName>
        <fullName evidence="5">AbiEi antitoxin C-terminal domain-containing protein</fullName>
    </recommendedName>
</protein>
<organism evidence="1 3">
    <name type="scientific">Mycobacterium celatum</name>
    <dbReference type="NCBI Taxonomy" id="28045"/>
    <lineage>
        <taxon>Bacteria</taxon>
        <taxon>Bacillati</taxon>
        <taxon>Actinomycetota</taxon>
        <taxon>Actinomycetes</taxon>
        <taxon>Mycobacteriales</taxon>
        <taxon>Mycobacteriaceae</taxon>
        <taxon>Mycobacterium</taxon>
    </lineage>
</organism>
<dbReference type="Proteomes" id="UP000230971">
    <property type="component" value="Unassembled WGS sequence"/>
</dbReference>
<reference evidence="1 3" key="1">
    <citation type="submission" date="2016-01" db="EMBL/GenBank/DDBJ databases">
        <title>The new phylogeny of the genus Mycobacterium.</title>
        <authorList>
            <person name="Tarcisio F."/>
            <person name="Conor M."/>
            <person name="Antonella G."/>
            <person name="Elisabetta G."/>
            <person name="Giulia F.S."/>
            <person name="Sara T."/>
            <person name="Anna F."/>
            <person name="Clotilde B."/>
            <person name="Roberto B."/>
            <person name="Veronica D.S."/>
            <person name="Fabio R."/>
            <person name="Monica P."/>
            <person name="Olivier J."/>
            <person name="Enrico T."/>
            <person name="Nicola S."/>
        </authorList>
    </citation>
    <scope>NUCLEOTIDE SEQUENCE [LARGE SCALE GENOMIC DNA]</scope>
    <source>
        <strain evidence="1 3">DSM 44243</strain>
    </source>
</reference>
<evidence type="ECO:0008006" key="5">
    <source>
        <dbReference type="Google" id="ProtNLM"/>
    </source>
</evidence>
<evidence type="ECO:0000313" key="1">
    <source>
        <dbReference type="EMBL" id="ORV11319.1"/>
    </source>
</evidence>
<reference evidence="2 4" key="2">
    <citation type="journal article" date="2017" name="Infect. Genet. Evol.">
        <title>The new phylogeny of the genus Mycobacterium: The old and the news.</title>
        <authorList>
            <person name="Tortoli E."/>
            <person name="Fedrizzi T."/>
            <person name="Meehan C.J."/>
            <person name="Trovato A."/>
            <person name="Grottola A."/>
            <person name="Giacobazzi E."/>
            <person name="Serpini G.F."/>
            <person name="Tagliazucchi S."/>
            <person name="Fabio A."/>
            <person name="Bettua C."/>
            <person name="Bertorelli R."/>
            <person name="Frascaro F."/>
            <person name="De Sanctis V."/>
            <person name="Pecorari M."/>
            <person name="Jousson O."/>
            <person name="Segata N."/>
            <person name="Cirillo D.M."/>
        </authorList>
    </citation>
    <scope>NUCLEOTIDE SEQUENCE [LARGE SCALE GENOMIC DNA]</scope>
    <source>
        <strain evidence="2 4">NCTC 12882</strain>
    </source>
</reference>
<name>A0A1X1RQM7_MYCCE</name>